<evidence type="ECO:0000313" key="4">
    <source>
        <dbReference type="EMBL" id="MDY0882066.1"/>
    </source>
</evidence>
<evidence type="ECO:0000259" key="3">
    <source>
        <dbReference type="Pfam" id="PF00294"/>
    </source>
</evidence>
<evidence type="ECO:0000256" key="2">
    <source>
        <dbReference type="ARBA" id="ARBA00022777"/>
    </source>
</evidence>
<proteinExistence type="predicted"/>
<dbReference type="Gene3D" id="3.40.1190.20">
    <property type="match status" value="1"/>
</dbReference>
<dbReference type="Pfam" id="PF00294">
    <property type="entry name" value="PfkB"/>
    <property type="match status" value="2"/>
</dbReference>
<dbReference type="EMBL" id="JAXCLW010000001">
    <property type="protein sequence ID" value="MDY0882066.1"/>
    <property type="molecule type" value="Genomic_DNA"/>
</dbReference>
<name>A0ABU5E888_9PROT</name>
<dbReference type="Proteomes" id="UP001279642">
    <property type="component" value="Unassembled WGS sequence"/>
</dbReference>
<sequence length="287" mass="31141">MTRNASPKLVTVGDNCLDVYLTKDFMTVGGNALNVAVQWRRRGWPARYFGAVGNDPEGDIVLQEVTRFGLPAEDVERRPGGTAVTLLREEFGDRKFLLESFGVGENYMPAPKHYDEIAAADWVHLGTNANADLLRRLVEERIRFSIDVSTAHLALPLTGVPLVFASGPENEDEPVEPLLGALRKAGAQQAVLTCGRRGAFFHDGDAIRHVAATPVDVLDTCGAGDSFIASFVIALICEKRVATDALNRATAAAAQTCLHIGGFPQEPRPIPGWLLTKYADYIDRAEA</sequence>
<keyword evidence="2 4" id="KW-0418">Kinase</keyword>
<dbReference type="PANTHER" id="PTHR10584:SF166">
    <property type="entry name" value="RIBOKINASE"/>
    <property type="match status" value="1"/>
</dbReference>
<keyword evidence="1" id="KW-0808">Transferase</keyword>
<keyword evidence="5" id="KW-1185">Reference proteome</keyword>
<gene>
    <name evidence="4" type="ORF">SMD27_04360</name>
</gene>
<dbReference type="GO" id="GO:0016301">
    <property type="term" value="F:kinase activity"/>
    <property type="evidence" value="ECO:0007669"/>
    <property type="project" value="UniProtKB-KW"/>
</dbReference>
<evidence type="ECO:0000313" key="5">
    <source>
        <dbReference type="Proteomes" id="UP001279642"/>
    </source>
</evidence>
<dbReference type="InterPro" id="IPR029056">
    <property type="entry name" value="Ribokinase-like"/>
</dbReference>
<dbReference type="InterPro" id="IPR011611">
    <property type="entry name" value="PfkB_dom"/>
</dbReference>
<reference evidence="4 5" key="1">
    <citation type="journal article" date="2016" name="Antonie Van Leeuwenhoek">
        <title>Dongia soli sp. nov., isolated from soil from Dokdo, Korea.</title>
        <authorList>
            <person name="Kim D.U."/>
            <person name="Lee H."/>
            <person name="Kim H."/>
            <person name="Kim S.G."/>
            <person name="Ka J.O."/>
        </authorList>
    </citation>
    <scope>NUCLEOTIDE SEQUENCE [LARGE SCALE GENOMIC DNA]</scope>
    <source>
        <strain evidence="4 5">D78</strain>
    </source>
</reference>
<evidence type="ECO:0000256" key="1">
    <source>
        <dbReference type="ARBA" id="ARBA00022679"/>
    </source>
</evidence>
<dbReference type="PANTHER" id="PTHR10584">
    <property type="entry name" value="SUGAR KINASE"/>
    <property type="match status" value="1"/>
</dbReference>
<accession>A0ABU5E888</accession>
<comment type="caution">
    <text evidence="4">The sequence shown here is derived from an EMBL/GenBank/DDBJ whole genome shotgun (WGS) entry which is preliminary data.</text>
</comment>
<dbReference type="RefSeq" id="WP_320507098.1">
    <property type="nucleotide sequence ID" value="NZ_JAXCLW010000001.1"/>
</dbReference>
<organism evidence="4 5">
    <name type="scientific">Dongia soli</name>
    <dbReference type="NCBI Taxonomy" id="600628"/>
    <lineage>
        <taxon>Bacteria</taxon>
        <taxon>Pseudomonadati</taxon>
        <taxon>Pseudomonadota</taxon>
        <taxon>Alphaproteobacteria</taxon>
        <taxon>Rhodospirillales</taxon>
        <taxon>Dongiaceae</taxon>
        <taxon>Dongia</taxon>
    </lineage>
</organism>
<feature type="domain" description="Carbohydrate kinase PfkB" evidence="3">
    <location>
        <begin position="170"/>
        <end position="261"/>
    </location>
</feature>
<dbReference type="SUPFAM" id="SSF53613">
    <property type="entry name" value="Ribokinase-like"/>
    <property type="match status" value="1"/>
</dbReference>
<dbReference type="PROSITE" id="PS00583">
    <property type="entry name" value="PFKB_KINASES_1"/>
    <property type="match status" value="1"/>
</dbReference>
<protein>
    <submittedName>
        <fullName evidence="4">PfkB family carbohydrate kinase</fullName>
    </submittedName>
</protein>
<feature type="domain" description="Carbohydrate kinase PfkB" evidence="3">
    <location>
        <begin position="26"/>
        <end position="127"/>
    </location>
</feature>
<dbReference type="InterPro" id="IPR002173">
    <property type="entry name" value="Carboh/pur_kinase_PfkB_CS"/>
</dbReference>